<comment type="subcellular location">
    <subcellularLocation>
        <location evidence="2 10">Cytoplasm</location>
    </subcellularLocation>
</comment>
<feature type="domain" description="Phosphofructokinase" evidence="11">
    <location>
        <begin position="3"/>
        <end position="308"/>
    </location>
</feature>
<feature type="binding site" evidence="10">
    <location>
        <begin position="115"/>
        <end position="118"/>
    </location>
    <ligand>
        <name>ATP</name>
        <dbReference type="ChEBI" id="CHEBI:30616"/>
    </ligand>
</feature>
<comment type="caution">
    <text evidence="10">Lacks conserved residue(s) required for the propagation of feature annotation.</text>
</comment>
<dbReference type="NCBIfam" id="NF002872">
    <property type="entry name" value="PRK03202.1"/>
    <property type="match status" value="1"/>
</dbReference>
<dbReference type="FunFam" id="3.40.50.460:FF:000002">
    <property type="entry name" value="ATP-dependent 6-phosphofructokinase"/>
    <property type="match status" value="1"/>
</dbReference>
<dbReference type="InterPro" id="IPR000023">
    <property type="entry name" value="Phosphofructokinase_dom"/>
</dbReference>
<proteinExistence type="inferred from homology"/>
<feature type="site" description="Important for substrate specificity; cannot use PPi as phosphoryl donor" evidence="10">
    <location>
        <position position="117"/>
    </location>
</feature>
<keyword evidence="9 10" id="KW-0324">Glycolysis</keyword>
<dbReference type="GO" id="GO:0003872">
    <property type="term" value="F:6-phosphofructokinase activity"/>
    <property type="evidence" value="ECO:0007669"/>
    <property type="project" value="UniProtKB-UniRule"/>
</dbReference>
<dbReference type="Gene3D" id="3.40.50.460">
    <property type="entry name" value="Phosphofructokinase domain"/>
    <property type="match status" value="1"/>
</dbReference>
<dbReference type="PANTHER" id="PTHR13697">
    <property type="entry name" value="PHOSPHOFRUCTOKINASE"/>
    <property type="match status" value="1"/>
</dbReference>
<evidence type="ECO:0000256" key="9">
    <source>
        <dbReference type="ARBA" id="ARBA00023152"/>
    </source>
</evidence>
<feature type="binding site" evidence="10">
    <location>
        <position position="116"/>
    </location>
    <ligand>
        <name>Mg(2+)</name>
        <dbReference type="ChEBI" id="CHEBI:18420"/>
        <note>catalytic</note>
    </ligand>
</feature>
<protein>
    <recommendedName>
        <fullName evidence="10">ATP-dependent 6-phosphofructokinase</fullName>
        <shortName evidence="10">ATP-PFK</shortName>
        <shortName evidence="10">Phosphofructokinase</shortName>
        <ecNumber evidence="10">2.7.1.11</ecNumber>
    </recommendedName>
    <alternativeName>
        <fullName evidence="10">Phosphohexokinase</fullName>
    </alternativeName>
</protein>
<dbReference type="AlphaFoldDB" id="A0A9D1I0R8"/>
<dbReference type="GO" id="GO:0042802">
    <property type="term" value="F:identical protein binding"/>
    <property type="evidence" value="ECO:0007669"/>
    <property type="project" value="TreeGrafter"/>
</dbReference>
<evidence type="ECO:0000256" key="3">
    <source>
        <dbReference type="ARBA" id="ARBA00004679"/>
    </source>
</evidence>
<dbReference type="PIRSF" id="PIRSF000532">
    <property type="entry name" value="ATP_PFK_prok"/>
    <property type="match status" value="1"/>
</dbReference>
<dbReference type="InterPro" id="IPR022953">
    <property type="entry name" value="ATP_PFK"/>
</dbReference>
<comment type="subunit">
    <text evidence="10">Homodimer or homotetramer.</text>
</comment>
<feature type="binding site" evidence="10">
    <location>
        <position position="175"/>
    </location>
    <ligand>
        <name>substrate</name>
        <note>ligand shared between dimeric partners</note>
    </ligand>
</feature>
<gene>
    <name evidence="10" type="primary">pfkA</name>
    <name evidence="12" type="ORF">IAD17_07645</name>
</gene>
<keyword evidence="10" id="KW-0067">ATP-binding</keyword>
<keyword evidence="4 10" id="KW-0963">Cytoplasm</keyword>
<feature type="binding site" description="in other chain" evidence="10">
    <location>
        <begin position="285"/>
        <end position="288"/>
    </location>
    <ligand>
        <name>substrate</name>
        <note>ligand shared between dimeric partners</note>
    </ligand>
</feature>
<dbReference type="SUPFAM" id="SSF53784">
    <property type="entry name" value="Phosphofructokinase"/>
    <property type="match status" value="1"/>
</dbReference>
<comment type="function">
    <text evidence="10">Catalyzes the phosphorylation of D-fructose 6-phosphate to fructose 1,6-bisphosphate by ATP, the first committing step of glycolysis.</text>
</comment>
<dbReference type="PANTHER" id="PTHR13697:SF52">
    <property type="entry name" value="ATP-DEPENDENT 6-PHOSPHOFRUCTOKINASE 3"/>
    <property type="match status" value="1"/>
</dbReference>
<dbReference type="EMBL" id="DVMQ01000019">
    <property type="protein sequence ID" value="HIU24780.1"/>
    <property type="molecule type" value="Genomic_DNA"/>
</dbReference>
<feature type="binding site" description="in other chain" evidence="10">
    <location>
        <position position="235"/>
    </location>
    <ligand>
        <name>substrate</name>
        <note>ligand shared between dimeric partners</note>
    </ligand>
</feature>
<feature type="binding site" description="in other chain" evidence="10">
    <location>
        <begin position="138"/>
        <end position="140"/>
    </location>
    <ligand>
        <name>substrate</name>
        <note>ligand shared between dimeric partners</note>
    </ligand>
</feature>
<comment type="caution">
    <text evidence="12">The sequence shown here is derived from an EMBL/GenBank/DDBJ whole genome shotgun (WGS) entry which is preliminary data.</text>
</comment>
<dbReference type="GO" id="GO:0048029">
    <property type="term" value="F:monosaccharide binding"/>
    <property type="evidence" value="ECO:0007669"/>
    <property type="project" value="TreeGrafter"/>
</dbReference>
<feature type="active site" description="Proton acceptor" evidence="10">
    <location>
        <position position="140"/>
    </location>
</feature>
<evidence type="ECO:0000256" key="10">
    <source>
        <dbReference type="HAMAP-Rule" id="MF_01976"/>
    </source>
</evidence>
<evidence type="ECO:0000256" key="5">
    <source>
        <dbReference type="ARBA" id="ARBA00022679"/>
    </source>
</evidence>
<organism evidence="12 13">
    <name type="scientific">Candidatus Coprovicinus avistercoris</name>
    <dbReference type="NCBI Taxonomy" id="2840754"/>
    <lineage>
        <taxon>Bacteria</taxon>
        <taxon>Bacillati</taxon>
        <taxon>Actinomycetota</taxon>
        <taxon>Coriobacteriia</taxon>
        <taxon>Coriobacteriales</taxon>
        <taxon>Coriobacteriaceae</taxon>
        <taxon>Coriobacteriaceae incertae sedis</taxon>
        <taxon>Candidatus Coprovicinus</taxon>
    </lineage>
</organism>
<keyword evidence="5 10" id="KW-0808">Transferase</keyword>
<dbReference type="InterPro" id="IPR012829">
    <property type="entry name" value="Phosphofructokinase_III"/>
</dbReference>
<accession>A0A9D1I0R8</accession>
<evidence type="ECO:0000313" key="13">
    <source>
        <dbReference type="Proteomes" id="UP000824078"/>
    </source>
</evidence>
<dbReference type="InterPro" id="IPR035966">
    <property type="entry name" value="PKF_sf"/>
</dbReference>
<dbReference type="EC" id="2.7.1.11" evidence="10"/>
<evidence type="ECO:0000256" key="4">
    <source>
        <dbReference type="ARBA" id="ARBA00022490"/>
    </source>
</evidence>
<keyword evidence="7 10" id="KW-0418">Kinase</keyword>
<keyword evidence="6 10" id="KW-0479">Metal-binding</keyword>
<dbReference type="GO" id="GO:0005945">
    <property type="term" value="C:6-phosphofructokinase complex"/>
    <property type="evidence" value="ECO:0007669"/>
    <property type="project" value="TreeGrafter"/>
</dbReference>
<dbReference type="GO" id="GO:0047334">
    <property type="term" value="F:diphosphate-fructose-6-phosphate 1-phosphotransferase activity"/>
    <property type="evidence" value="ECO:0007669"/>
    <property type="project" value="InterPro"/>
</dbReference>
<dbReference type="GO" id="GO:0016208">
    <property type="term" value="F:AMP binding"/>
    <property type="evidence" value="ECO:0007669"/>
    <property type="project" value="TreeGrafter"/>
</dbReference>
<dbReference type="GO" id="GO:0005524">
    <property type="term" value="F:ATP binding"/>
    <property type="evidence" value="ECO:0007669"/>
    <property type="project" value="UniProtKB-KW"/>
</dbReference>
<feature type="binding site" evidence="10">
    <location>
        <position position="11"/>
    </location>
    <ligand>
        <name>ATP</name>
        <dbReference type="ChEBI" id="CHEBI:30616"/>
    </ligand>
</feature>
<keyword evidence="10" id="KW-0547">Nucleotide-binding</keyword>
<dbReference type="GO" id="GO:0006002">
    <property type="term" value="P:fructose 6-phosphate metabolic process"/>
    <property type="evidence" value="ECO:0007669"/>
    <property type="project" value="InterPro"/>
</dbReference>
<dbReference type="Gene3D" id="3.40.50.450">
    <property type="match status" value="1"/>
</dbReference>
<dbReference type="PRINTS" id="PR00476">
    <property type="entry name" value="PHFRCTKINASE"/>
</dbReference>
<comment type="similarity">
    <text evidence="10">Belongs to the phosphofructokinase type A (PFKA) family. Mixed-substrate PFK group III subfamily.</text>
</comment>
<evidence type="ECO:0000259" key="11">
    <source>
        <dbReference type="Pfam" id="PF00365"/>
    </source>
</evidence>
<dbReference type="Proteomes" id="UP000824078">
    <property type="component" value="Unassembled WGS sequence"/>
</dbReference>
<dbReference type="HAMAP" id="MF_01976">
    <property type="entry name" value="Phosphofructokinase_III"/>
    <property type="match status" value="1"/>
</dbReference>
<dbReference type="GO" id="GO:0061621">
    <property type="term" value="P:canonical glycolysis"/>
    <property type="evidence" value="ECO:0007669"/>
    <property type="project" value="TreeGrafter"/>
</dbReference>
<comment type="cofactor">
    <cofactor evidence="1 10">
        <name>Mg(2+)</name>
        <dbReference type="ChEBI" id="CHEBI:18420"/>
    </cofactor>
</comment>
<evidence type="ECO:0000256" key="6">
    <source>
        <dbReference type="ARBA" id="ARBA00022723"/>
    </source>
</evidence>
<dbReference type="PROSITE" id="PS00433">
    <property type="entry name" value="PHOSPHOFRUCTOKINASE"/>
    <property type="match status" value="1"/>
</dbReference>
<feature type="binding site" evidence="10">
    <location>
        <position position="279"/>
    </location>
    <ligand>
        <name>substrate</name>
        <note>ligand shared between dimeric partners</note>
    </ligand>
</feature>
<dbReference type="GO" id="GO:0046872">
    <property type="term" value="F:metal ion binding"/>
    <property type="evidence" value="ECO:0007669"/>
    <property type="project" value="UniProtKB-KW"/>
</dbReference>
<evidence type="ECO:0000256" key="7">
    <source>
        <dbReference type="ARBA" id="ARBA00022777"/>
    </source>
</evidence>
<feature type="binding site" evidence="10">
    <location>
        <begin position="78"/>
        <end position="79"/>
    </location>
    <ligand>
        <name>ATP</name>
        <dbReference type="ChEBI" id="CHEBI:30616"/>
    </ligand>
</feature>
<keyword evidence="8 10" id="KW-0460">Magnesium</keyword>
<dbReference type="InterPro" id="IPR015912">
    <property type="entry name" value="Phosphofructokinase_CS"/>
</dbReference>
<dbReference type="GO" id="GO:0070095">
    <property type="term" value="F:fructose-6-phosphate binding"/>
    <property type="evidence" value="ECO:0007669"/>
    <property type="project" value="TreeGrafter"/>
</dbReference>
<evidence type="ECO:0000313" key="12">
    <source>
        <dbReference type="EMBL" id="HIU24780.1"/>
    </source>
</evidence>
<reference evidence="12" key="1">
    <citation type="submission" date="2020-10" db="EMBL/GenBank/DDBJ databases">
        <authorList>
            <person name="Gilroy R."/>
        </authorList>
    </citation>
    <scope>NUCLEOTIDE SEQUENCE</scope>
    <source>
        <strain evidence="12">ChiHjej12B11-29160</strain>
    </source>
</reference>
<feature type="binding site" description="in other chain" evidence="10">
    <location>
        <begin position="182"/>
        <end position="184"/>
    </location>
    <ligand>
        <name>substrate</name>
        <note>ligand shared between dimeric partners</note>
    </ligand>
</feature>
<name>A0A9D1I0R8_9ACTN</name>
<evidence type="ECO:0000256" key="2">
    <source>
        <dbReference type="ARBA" id="ARBA00004496"/>
    </source>
</evidence>
<comment type="catalytic activity">
    <reaction evidence="10">
        <text>beta-D-fructose 6-phosphate + ATP = beta-D-fructose 1,6-bisphosphate + ADP + H(+)</text>
        <dbReference type="Rhea" id="RHEA:16109"/>
        <dbReference type="ChEBI" id="CHEBI:15378"/>
        <dbReference type="ChEBI" id="CHEBI:30616"/>
        <dbReference type="ChEBI" id="CHEBI:32966"/>
        <dbReference type="ChEBI" id="CHEBI:57634"/>
        <dbReference type="ChEBI" id="CHEBI:456216"/>
        <dbReference type="EC" id="2.7.1.11"/>
    </reaction>
</comment>
<evidence type="ECO:0000256" key="1">
    <source>
        <dbReference type="ARBA" id="ARBA00001946"/>
    </source>
</evidence>
<reference evidence="12" key="2">
    <citation type="journal article" date="2021" name="PeerJ">
        <title>Extensive microbial diversity within the chicken gut microbiome revealed by metagenomics and culture.</title>
        <authorList>
            <person name="Gilroy R."/>
            <person name="Ravi A."/>
            <person name="Getino M."/>
            <person name="Pursley I."/>
            <person name="Horton D.L."/>
            <person name="Alikhan N.F."/>
            <person name="Baker D."/>
            <person name="Gharbi K."/>
            <person name="Hall N."/>
            <person name="Watson M."/>
            <person name="Adriaenssens E.M."/>
            <person name="Foster-Nyarko E."/>
            <person name="Jarju S."/>
            <person name="Secka A."/>
            <person name="Antonio M."/>
            <person name="Oren A."/>
            <person name="Chaudhuri R.R."/>
            <person name="La Ragione R."/>
            <person name="Hildebrand F."/>
            <person name="Pallen M.J."/>
        </authorList>
    </citation>
    <scope>NUCLEOTIDE SEQUENCE</scope>
    <source>
        <strain evidence="12">ChiHjej12B11-29160</strain>
    </source>
</reference>
<comment type="pathway">
    <text evidence="3 10">Carbohydrate degradation; glycolysis; D-glyceraldehyde 3-phosphate and glycerone phosphate from D-glucose: step 3/4.</text>
</comment>
<dbReference type="GO" id="GO:0030388">
    <property type="term" value="P:fructose 1,6-bisphosphate metabolic process"/>
    <property type="evidence" value="ECO:0007669"/>
    <property type="project" value="TreeGrafter"/>
</dbReference>
<sequence>MIRIGLLTSGGDCQALNATMRGIIKTLLHETRKVGERVEIIGFEDGYQGLIYDRFRKMDSHDFAGILTRGGTILGTSRTPFKLLDIPEADGVDKVVAMKETYHAHKLDCLFVLGGNGSLKTANRLSQEGLSVIGLPKTIDNDTWGTDMTFGFTSAVEVATECIDNIHTTASSHGRVFVVEIMGHKVGWIPLYAGVAGGADVILIPEIPYEMKNVIKTIERRMETGSRFTIVAVAEGAISKEDSKLSKKEYKKKLAARKSPSIVYDIAKEIEKQTGRETRVAIPGHTQRGGAPDAQDRIFATQCGVEAALGFLSGKVGYMVALVNGKMTHVPLDKIAGKLKYVDPKSDLVREARALGINFGDR</sequence>
<dbReference type="Pfam" id="PF00365">
    <property type="entry name" value="PFK"/>
    <property type="match status" value="1"/>
</dbReference>
<dbReference type="InterPro" id="IPR012003">
    <property type="entry name" value="ATP_PFK_prok-type"/>
</dbReference>
<evidence type="ECO:0000256" key="8">
    <source>
        <dbReference type="ARBA" id="ARBA00022842"/>
    </source>
</evidence>